<dbReference type="EMBL" id="JAACNO010002929">
    <property type="protein sequence ID" value="KAF4129763.1"/>
    <property type="molecule type" value="Genomic_DNA"/>
</dbReference>
<evidence type="ECO:0000313" key="3">
    <source>
        <dbReference type="Proteomes" id="UP000704712"/>
    </source>
</evidence>
<feature type="region of interest" description="Disordered" evidence="1">
    <location>
        <begin position="223"/>
        <end position="245"/>
    </location>
</feature>
<gene>
    <name evidence="2" type="ORF">GN958_ATG21042</name>
</gene>
<keyword evidence="2" id="KW-0238">DNA-binding</keyword>
<name>A0A8S9TP46_PHYIN</name>
<reference evidence="2" key="1">
    <citation type="submission" date="2020-03" db="EMBL/GenBank/DDBJ databases">
        <title>Hybrid Assembly of Korean Phytophthora infestans isolates.</title>
        <authorList>
            <person name="Prokchorchik M."/>
            <person name="Lee Y."/>
            <person name="Seo J."/>
            <person name="Cho J.-H."/>
            <person name="Park Y.-E."/>
            <person name="Jang D.-C."/>
            <person name="Im J.-S."/>
            <person name="Choi J.-G."/>
            <person name="Park H.-J."/>
            <person name="Lee G.-B."/>
            <person name="Lee Y.-G."/>
            <person name="Hong S.-Y."/>
            <person name="Cho K."/>
            <person name="Sohn K.H."/>
        </authorList>
    </citation>
    <scope>NUCLEOTIDE SEQUENCE</scope>
    <source>
        <strain evidence="2">KR_2_A2</strain>
    </source>
</reference>
<dbReference type="Gene3D" id="1.10.443.20">
    <property type="entry name" value="Centromere DNA-binding protein complex CBF3 subunit, domain 2"/>
    <property type="match status" value="1"/>
</dbReference>
<feature type="non-terminal residue" evidence="2">
    <location>
        <position position="1"/>
    </location>
</feature>
<dbReference type="AlphaFoldDB" id="A0A8S9TP46"/>
<accession>A0A8S9TP46</accession>
<evidence type="ECO:0000313" key="2">
    <source>
        <dbReference type="EMBL" id="KAF4129763.1"/>
    </source>
</evidence>
<sequence length="245" mass="26636">VTHILRTSSCVIAKANGASEARIRRGGRWSNEKIKGCFMTTLPREVDRALAGFIANGGEFFLPRAESCISETLRGAKAYPNLPIWKHALFTGTDYQGFGNQQLALLQRSSDTELIPTVRAALPILTSVRESHVASTLVLAPVHAGQSNEQAKPLGEPVLYRLARGLKSVVKVWTEYIVVGCTNSSHVTAKNGVRVILNVDISKGRKLLYEAINFLAASEPPPPKLLEPKRKNVSLTPGALSDRSL</sequence>
<dbReference type="GO" id="GO:0003677">
    <property type="term" value="F:DNA binding"/>
    <property type="evidence" value="ECO:0007669"/>
    <property type="project" value="UniProtKB-KW"/>
</dbReference>
<protein>
    <submittedName>
        <fullName evidence="2">Putative centromere DNA-binding protein complex CBF3 subunit domain-containing protein</fullName>
    </submittedName>
</protein>
<evidence type="ECO:0000256" key="1">
    <source>
        <dbReference type="SAM" id="MobiDB-lite"/>
    </source>
</evidence>
<proteinExistence type="predicted"/>
<dbReference type="Proteomes" id="UP000704712">
    <property type="component" value="Unassembled WGS sequence"/>
</dbReference>
<organism evidence="2 3">
    <name type="scientific">Phytophthora infestans</name>
    <name type="common">Potato late blight agent</name>
    <name type="synonym">Botrytis infestans</name>
    <dbReference type="NCBI Taxonomy" id="4787"/>
    <lineage>
        <taxon>Eukaryota</taxon>
        <taxon>Sar</taxon>
        <taxon>Stramenopiles</taxon>
        <taxon>Oomycota</taxon>
        <taxon>Peronosporomycetes</taxon>
        <taxon>Peronosporales</taxon>
        <taxon>Peronosporaceae</taxon>
        <taxon>Phytophthora</taxon>
    </lineage>
</organism>
<comment type="caution">
    <text evidence="2">The sequence shown here is derived from an EMBL/GenBank/DDBJ whole genome shotgun (WGS) entry which is preliminary data.</text>
</comment>
<dbReference type="InterPro" id="IPR038279">
    <property type="entry name" value="Ndc10_dom2_sf"/>
</dbReference>